<proteinExistence type="inferred from homology"/>
<dbReference type="PROSITE" id="PS01096">
    <property type="entry name" value="PPIC_PPIASE_1"/>
    <property type="match status" value="1"/>
</dbReference>
<feature type="domain" description="PpiC" evidence="13">
    <location>
        <begin position="1"/>
        <end position="90"/>
    </location>
</feature>
<evidence type="ECO:0000256" key="8">
    <source>
        <dbReference type="ARBA" id="ARBA00040926"/>
    </source>
</evidence>
<keyword evidence="15" id="KW-1185">Reference proteome</keyword>
<dbReference type="InterPro" id="IPR000297">
    <property type="entry name" value="PPIase_PpiC"/>
</dbReference>
<dbReference type="InterPro" id="IPR023058">
    <property type="entry name" value="PPIase_PpiC_CS"/>
</dbReference>
<accession>A0A2T5MC09</accession>
<dbReference type="GO" id="GO:0005737">
    <property type="term" value="C:cytoplasm"/>
    <property type="evidence" value="ECO:0007669"/>
    <property type="project" value="UniProtKB-SubCell"/>
</dbReference>
<comment type="caution">
    <text evidence="14">The sequence shown here is derived from an EMBL/GenBank/DDBJ whole genome shotgun (WGS) entry which is preliminary data.</text>
</comment>
<evidence type="ECO:0000256" key="12">
    <source>
        <dbReference type="PROSITE-ProRule" id="PRU00278"/>
    </source>
</evidence>
<evidence type="ECO:0000256" key="5">
    <source>
        <dbReference type="ARBA" id="ARBA00022490"/>
    </source>
</evidence>
<reference evidence="14 15" key="1">
    <citation type="submission" date="2018-04" db="EMBL/GenBank/DDBJ databases">
        <title>Novel species isolated from glacier.</title>
        <authorList>
            <person name="Liu Q."/>
            <person name="Xin Y.-H."/>
        </authorList>
    </citation>
    <scope>NUCLEOTIDE SEQUENCE [LARGE SCALE GENOMIC DNA]</scope>
    <source>
        <strain evidence="14 15">GT1R17</strain>
    </source>
</reference>
<dbReference type="OrthoDB" id="14196at2"/>
<protein>
    <recommendedName>
        <fullName evidence="8">Peptidyl-prolyl cis-trans isomerase C</fullName>
        <ecNumber evidence="4">5.2.1.8</ecNumber>
    </recommendedName>
    <alternativeName>
        <fullName evidence="10">Parvulin</fullName>
    </alternativeName>
    <alternativeName>
        <fullName evidence="9">Rotamase C</fullName>
    </alternativeName>
</protein>
<keyword evidence="6 12" id="KW-0697">Rotamase</keyword>
<evidence type="ECO:0000256" key="11">
    <source>
        <dbReference type="ARBA" id="ARBA00046231"/>
    </source>
</evidence>
<evidence type="ECO:0000256" key="3">
    <source>
        <dbReference type="ARBA" id="ARBA00007656"/>
    </source>
</evidence>
<comment type="subcellular location">
    <subcellularLocation>
        <location evidence="2">Cytoplasm</location>
    </subcellularLocation>
</comment>
<comment type="catalytic activity">
    <reaction evidence="1">
        <text>[protein]-peptidylproline (omega=180) = [protein]-peptidylproline (omega=0)</text>
        <dbReference type="Rhea" id="RHEA:16237"/>
        <dbReference type="Rhea" id="RHEA-COMP:10747"/>
        <dbReference type="Rhea" id="RHEA-COMP:10748"/>
        <dbReference type="ChEBI" id="CHEBI:83833"/>
        <dbReference type="ChEBI" id="CHEBI:83834"/>
        <dbReference type="EC" id="5.2.1.8"/>
    </reaction>
</comment>
<evidence type="ECO:0000256" key="2">
    <source>
        <dbReference type="ARBA" id="ARBA00004496"/>
    </source>
</evidence>
<dbReference type="InterPro" id="IPR052204">
    <property type="entry name" value="PpiC/parvulin_rotamase"/>
</dbReference>
<dbReference type="Proteomes" id="UP000244248">
    <property type="component" value="Unassembled WGS sequence"/>
</dbReference>
<evidence type="ECO:0000256" key="1">
    <source>
        <dbReference type="ARBA" id="ARBA00000971"/>
    </source>
</evidence>
<evidence type="ECO:0000313" key="15">
    <source>
        <dbReference type="Proteomes" id="UP000244248"/>
    </source>
</evidence>
<dbReference type="PANTHER" id="PTHR43629:SF3">
    <property type="entry name" value="PEPTIDYL-PROLYL CIS-TRANS ISOMERASE C"/>
    <property type="match status" value="1"/>
</dbReference>
<dbReference type="GO" id="GO:0003755">
    <property type="term" value="F:peptidyl-prolyl cis-trans isomerase activity"/>
    <property type="evidence" value="ECO:0007669"/>
    <property type="project" value="UniProtKB-KW"/>
</dbReference>
<dbReference type="PANTHER" id="PTHR43629">
    <property type="entry name" value="PEPTIDYL-PROLYL CIS-TRANS ISOMERASE"/>
    <property type="match status" value="1"/>
</dbReference>
<keyword evidence="7 12" id="KW-0413">Isomerase</keyword>
<name>A0A2T5MC09_9GAMM</name>
<dbReference type="PROSITE" id="PS50198">
    <property type="entry name" value="PPIC_PPIASE_2"/>
    <property type="match status" value="1"/>
</dbReference>
<gene>
    <name evidence="14" type="ORF">CJD38_16300</name>
</gene>
<sequence>MPQATARHILVSSDELCRKLMTQLRNGAEFGLLAAQNSTCPSARNGGNLGSFEPGKMVPEFDRVAFTAPLRTVHGPVHSRFGYHIIEVLERD</sequence>
<dbReference type="EMBL" id="QANS01000007">
    <property type="protein sequence ID" value="PTU30107.1"/>
    <property type="molecule type" value="Genomic_DNA"/>
</dbReference>
<dbReference type="Pfam" id="PF00639">
    <property type="entry name" value="Rotamase"/>
    <property type="match status" value="1"/>
</dbReference>
<evidence type="ECO:0000256" key="10">
    <source>
        <dbReference type="ARBA" id="ARBA00043072"/>
    </source>
</evidence>
<dbReference type="Gene3D" id="3.10.50.40">
    <property type="match status" value="1"/>
</dbReference>
<dbReference type="AlphaFoldDB" id="A0A2T5MC09"/>
<comment type="similarity">
    <text evidence="3">Belongs to the PpiC/parvulin rotamase family.</text>
</comment>
<keyword evidence="5" id="KW-0963">Cytoplasm</keyword>
<evidence type="ECO:0000256" key="7">
    <source>
        <dbReference type="ARBA" id="ARBA00023235"/>
    </source>
</evidence>
<organism evidence="14 15">
    <name type="scientific">Stenotrophobium rhamnosiphilum</name>
    <dbReference type="NCBI Taxonomy" id="2029166"/>
    <lineage>
        <taxon>Bacteria</taxon>
        <taxon>Pseudomonadati</taxon>
        <taxon>Pseudomonadota</taxon>
        <taxon>Gammaproteobacteria</taxon>
        <taxon>Nevskiales</taxon>
        <taxon>Nevskiaceae</taxon>
        <taxon>Stenotrophobium</taxon>
    </lineage>
</organism>
<dbReference type="EC" id="5.2.1.8" evidence="4"/>
<dbReference type="SUPFAM" id="SSF54534">
    <property type="entry name" value="FKBP-like"/>
    <property type="match status" value="1"/>
</dbReference>
<evidence type="ECO:0000259" key="13">
    <source>
        <dbReference type="PROSITE" id="PS50198"/>
    </source>
</evidence>
<dbReference type="InterPro" id="IPR046357">
    <property type="entry name" value="PPIase_dom_sf"/>
</dbReference>
<evidence type="ECO:0000256" key="4">
    <source>
        <dbReference type="ARBA" id="ARBA00013194"/>
    </source>
</evidence>
<dbReference type="RefSeq" id="WP_107941453.1">
    <property type="nucleotide sequence ID" value="NZ_QANS01000007.1"/>
</dbReference>
<evidence type="ECO:0000256" key="9">
    <source>
        <dbReference type="ARBA" id="ARBA00041926"/>
    </source>
</evidence>
<evidence type="ECO:0000313" key="14">
    <source>
        <dbReference type="EMBL" id="PTU30107.1"/>
    </source>
</evidence>
<evidence type="ECO:0000256" key="6">
    <source>
        <dbReference type="ARBA" id="ARBA00023110"/>
    </source>
</evidence>
<comment type="function">
    <text evidence="11">PPIases accelerate the folding of proteins. It prefers amino acid residues with hydrophobic side chains like leucine and phenylalanine in the P1 position of the peptides substrates.</text>
</comment>